<evidence type="ECO:0000313" key="1">
    <source>
        <dbReference type="EMBL" id="GAG62409.1"/>
    </source>
</evidence>
<proteinExistence type="predicted"/>
<reference evidence="1" key="1">
    <citation type="journal article" date="2014" name="Front. Microbiol.">
        <title>High frequency of phylogenetically diverse reductive dehalogenase-homologous genes in deep subseafloor sedimentary metagenomes.</title>
        <authorList>
            <person name="Kawai M."/>
            <person name="Futagami T."/>
            <person name="Toyoda A."/>
            <person name="Takaki Y."/>
            <person name="Nishi S."/>
            <person name="Hori S."/>
            <person name="Arai W."/>
            <person name="Tsubouchi T."/>
            <person name="Morono Y."/>
            <person name="Uchiyama I."/>
            <person name="Ito T."/>
            <person name="Fujiyama A."/>
            <person name="Inagaki F."/>
            <person name="Takami H."/>
        </authorList>
    </citation>
    <scope>NUCLEOTIDE SEQUENCE</scope>
    <source>
        <strain evidence="1">Expedition CK06-06</strain>
    </source>
</reference>
<accession>X0Z064</accession>
<dbReference type="EMBL" id="BART01017164">
    <property type="protein sequence ID" value="GAG75334.1"/>
    <property type="molecule type" value="Genomic_DNA"/>
</dbReference>
<protein>
    <submittedName>
        <fullName evidence="1">Uncharacterized protein</fullName>
    </submittedName>
</protein>
<dbReference type="EMBL" id="BART01003846">
    <property type="protein sequence ID" value="GAG62409.1"/>
    <property type="molecule type" value="Genomic_DNA"/>
</dbReference>
<gene>
    <name evidence="1" type="ORF">S01H4_10187</name>
    <name evidence="2" type="ORF">S01H4_32753</name>
</gene>
<comment type="caution">
    <text evidence="1">The sequence shown here is derived from an EMBL/GenBank/DDBJ whole genome shotgun (WGS) entry which is preliminary data.</text>
</comment>
<evidence type="ECO:0000313" key="2">
    <source>
        <dbReference type="EMBL" id="GAG75334.1"/>
    </source>
</evidence>
<organism evidence="1">
    <name type="scientific">marine sediment metagenome</name>
    <dbReference type="NCBI Taxonomy" id="412755"/>
    <lineage>
        <taxon>unclassified sequences</taxon>
        <taxon>metagenomes</taxon>
        <taxon>ecological metagenomes</taxon>
    </lineage>
</organism>
<name>X0Z064_9ZZZZ</name>
<dbReference type="AlphaFoldDB" id="X0Z064"/>
<sequence>MNTHRFIGVYRERSGSLVIVVPINDANYIRKKMGGDVIGEGVPVEVEL</sequence>